<evidence type="ECO:0000256" key="2">
    <source>
        <dbReference type="ARBA" id="ARBA00022679"/>
    </source>
</evidence>
<dbReference type="GO" id="GO:0080043">
    <property type="term" value="F:quercetin 3-O-glucosyltransferase activity"/>
    <property type="evidence" value="ECO:0007669"/>
    <property type="project" value="TreeGrafter"/>
</dbReference>
<proteinExistence type="inferred from homology"/>
<dbReference type="CDD" id="cd03784">
    <property type="entry name" value="GT1_Gtf-like"/>
    <property type="match status" value="1"/>
</dbReference>
<evidence type="ECO:0000256" key="4">
    <source>
        <dbReference type="RuleBase" id="RU362057"/>
    </source>
</evidence>
<organism evidence="5 6">
    <name type="scientific">Stephania yunnanensis</name>
    <dbReference type="NCBI Taxonomy" id="152371"/>
    <lineage>
        <taxon>Eukaryota</taxon>
        <taxon>Viridiplantae</taxon>
        <taxon>Streptophyta</taxon>
        <taxon>Embryophyta</taxon>
        <taxon>Tracheophyta</taxon>
        <taxon>Spermatophyta</taxon>
        <taxon>Magnoliopsida</taxon>
        <taxon>Ranunculales</taxon>
        <taxon>Menispermaceae</taxon>
        <taxon>Menispermoideae</taxon>
        <taxon>Cissampelideae</taxon>
        <taxon>Stephania</taxon>
    </lineage>
</organism>
<dbReference type="PANTHER" id="PTHR11926">
    <property type="entry name" value="GLUCOSYL/GLUCURONOSYL TRANSFERASES"/>
    <property type="match status" value="1"/>
</dbReference>
<dbReference type="Gene3D" id="3.40.50.2000">
    <property type="entry name" value="Glycogen Phosphorylase B"/>
    <property type="match status" value="2"/>
</dbReference>
<dbReference type="Proteomes" id="UP001420932">
    <property type="component" value="Unassembled WGS sequence"/>
</dbReference>
<dbReference type="GO" id="GO:0080044">
    <property type="term" value="F:quercetin 7-O-glucosyltransferase activity"/>
    <property type="evidence" value="ECO:0007669"/>
    <property type="project" value="TreeGrafter"/>
</dbReference>
<dbReference type="SUPFAM" id="SSF53756">
    <property type="entry name" value="UDP-Glycosyltransferase/glycogen phosphorylase"/>
    <property type="match status" value="1"/>
</dbReference>
<evidence type="ECO:0000313" key="6">
    <source>
        <dbReference type="Proteomes" id="UP001420932"/>
    </source>
</evidence>
<dbReference type="EC" id="2.4.1.-" evidence="4"/>
<gene>
    <name evidence="5" type="ORF">Syun_000408</name>
</gene>
<dbReference type="PROSITE" id="PS00375">
    <property type="entry name" value="UDPGT"/>
    <property type="match status" value="1"/>
</dbReference>
<evidence type="ECO:0000256" key="1">
    <source>
        <dbReference type="ARBA" id="ARBA00009995"/>
    </source>
</evidence>
<dbReference type="InterPro" id="IPR002213">
    <property type="entry name" value="UDP_glucos_trans"/>
</dbReference>
<evidence type="ECO:0000256" key="3">
    <source>
        <dbReference type="RuleBase" id="RU003718"/>
    </source>
</evidence>
<accession>A0AAP0LBZ4</accession>
<name>A0AAP0LBZ4_9MAGN</name>
<sequence length="472" mass="53162">MNMEEKRAPHVLIFPFPGQGHIHQMLTLAELLCHSSIEVTFLNTHHNHKRLLQFTNIQSRFARFPGLFQHESISDGAPEDHPRPSGFLPDLTDVMKMNSIMSPHLRNLILNIRDDPGRSPVTCIICDGLMTFAIDVANELRIKSIAFRTISASCFWAYLCYPHFQDDKDLDEKALSVPGMEKENFFFRRRDLPGFSRQFPENPLISDSVLELCIKETFNSARASALILNTIEDLESPFLAQIRTKFQKVYSIGPLHSFAKNLRTATKDQTHNHNGLWEEDRSCLTWLDSQPPKSVVYVSFGSITVLTRSQLSELWHGLVNSGYRFLWVRRPGLVSGEEDSDIITGERGFVVKWAPQEEVLGHRAVGAFVTHSGWNSTLESMAAAVPMICWPNSADQPVISRVVGELWKVGVDMKDVCDRSTVEETVRYVMGGGGGEMGRSTAEIADLFRKSVVEGGSSYSDFQDLVKDLKSN</sequence>
<comment type="caution">
    <text evidence="5">The sequence shown here is derived from an EMBL/GenBank/DDBJ whole genome shotgun (WGS) entry which is preliminary data.</text>
</comment>
<protein>
    <recommendedName>
        <fullName evidence="4">Glycosyltransferase</fullName>
        <ecNumber evidence="4">2.4.1.-</ecNumber>
    </recommendedName>
</protein>
<comment type="similarity">
    <text evidence="1 3">Belongs to the UDP-glycosyltransferase family.</text>
</comment>
<keyword evidence="2 3" id="KW-0808">Transferase</keyword>
<keyword evidence="6" id="KW-1185">Reference proteome</keyword>
<dbReference type="AlphaFoldDB" id="A0AAP0LBZ4"/>
<dbReference type="InterPro" id="IPR035595">
    <property type="entry name" value="UDP_glycos_trans_CS"/>
</dbReference>
<keyword evidence="3" id="KW-0328">Glycosyltransferase</keyword>
<dbReference type="Pfam" id="PF00201">
    <property type="entry name" value="UDPGT"/>
    <property type="match status" value="1"/>
</dbReference>
<evidence type="ECO:0000313" key="5">
    <source>
        <dbReference type="EMBL" id="KAK9168268.1"/>
    </source>
</evidence>
<reference evidence="5 6" key="1">
    <citation type="submission" date="2024-01" db="EMBL/GenBank/DDBJ databases">
        <title>Genome assemblies of Stephania.</title>
        <authorList>
            <person name="Yang L."/>
        </authorList>
    </citation>
    <scope>NUCLEOTIDE SEQUENCE [LARGE SCALE GENOMIC DNA]</scope>
    <source>
        <strain evidence="5">YNDBR</strain>
        <tissue evidence="5">Leaf</tissue>
    </source>
</reference>
<dbReference type="FunFam" id="3.40.50.2000:FF:000060">
    <property type="entry name" value="Glycosyltransferase"/>
    <property type="match status" value="1"/>
</dbReference>
<dbReference type="PANTHER" id="PTHR11926:SF1392">
    <property type="entry name" value="GLYCOSYLTRANSFERASE"/>
    <property type="match status" value="1"/>
</dbReference>
<dbReference type="EMBL" id="JBBNAF010000001">
    <property type="protein sequence ID" value="KAK9168268.1"/>
    <property type="molecule type" value="Genomic_DNA"/>
</dbReference>